<evidence type="ECO:0000313" key="5">
    <source>
        <dbReference type="EMBL" id="KAJ8379426.1"/>
    </source>
</evidence>
<dbReference type="AlphaFoldDB" id="A0A9Q1G8E5"/>
<dbReference type="EC" id="3.1.26.4" evidence="2"/>
<dbReference type="SUPFAM" id="SSF56672">
    <property type="entry name" value="DNA/RNA polymerases"/>
    <property type="match status" value="1"/>
</dbReference>
<feature type="domain" description="Reverse transcriptase" evidence="4">
    <location>
        <begin position="118"/>
        <end position="217"/>
    </location>
</feature>
<sequence length="346" mass="38182">MEKEIQELEQAMEQTHWHLEGARGKTDGSSSLQSHCPLATRRATTGKCLLPATPDRPLATRRTAANDALLPATDCPLATRRAAANDALLPATDTGPMPPVAGTPTNKLPPPVPKPIRLRPHQLALTKRQVAEDKVRNMAAAGVIEPSNSRLGSSWFSSLDLRSRYWQVELVPDARPKTAFTIGQGLWQFRVIPFGLCNAPAVFERLMERVLADVPRSHCVTRLVLLVHGIRRAGLRLNPAKCCLLTRETMFLGHVVSAHGVATDPAKVAAIRDWPNLANVSELRSFLGLASYYRHCIQGYATITSPLHRLTEKGRPFNWDDACTVLYRRDQPSAPTPHCSSIWWGP</sequence>
<reference evidence="5" key="1">
    <citation type="journal article" date="2023" name="Science">
        <title>Genome structures resolve the early diversification of teleost fishes.</title>
        <authorList>
            <person name="Parey E."/>
            <person name="Louis A."/>
            <person name="Montfort J."/>
            <person name="Bouchez O."/>
            <person name="Roques C."/>
            <person name="Iampietro C."/>
            <person name="Lluch J."/>
            <person name="Castinel A."/>
            <person name="Donnadieu C."/>
            <person name="Desvignes T."/>
            <person name="Floi Bucao C."/>
            <person name="Jouanno E."/>
            <person name="Wen M."/>
            <person name="Mejri S."/>
            <person name="Dirks R."/>
            <person name="Jansen H."/>
            <person name="Henkel C."/>
            <person name="Chen W.J."/>
            <person name="Zahm M."/>
            <person name="Cabau C."/>
            <person name="Klopp C."/>
            <person name="Thompson A.W."/>
            <person name="Robinson-Rechavi M."/>
            <person name="Braasch I."/>
            <person name="Lecointre G."/>
            <person name="Bobe J."/>
            <person name="Postlethwait J.H."/>
            <person name="Berthelot C."/>
            <person name="Roest Crollius H."/>
            <person name="Guiguen Y."/>
        </authorList>
    </citation>
    <scope>NUCLEOTIDE SEQUENCE</scope>
    <source>
        <strain evidence="5">WJC10195</strain>
    </source>
</reference>
<dbReference type="Proteomes" id="UP001152622">
    <property type="component" value="Chromosome 1"/>
</dbReference>
<dbReference type="InterPro" id="IPR000477">
    <property type="entry name" value="RT_dom"/>
</dbReference>
<dbReference type="InterPro" id="IPR051320">
    <property type="entry name" value="Viral_Replic_Matur_Polypro"/>
</dbReference>
<name>A0A9Q1G8E5_SYNKA</name>
<evidence type="ECO:0000256" key="2">
    <source>
        <dbReference type="ARBA" id="ARBA00012180"/>
    </source>
</evidence>
<protein>
    <recommendedName>
        <fullName evidence="2">ribonuclease H</fullName>
        <ecNumber evidence="2">3.1.26.4</ecNumber>
    </recommendedName>
</protein>
<evidence type="ECO:0000313" key="6">
    <source>
        <dbReference type="Proteomes" id="UP001152622"/>
    </source>
</evidence>
<dbReference type="CDD" id="cd01647">
    <property type="entry name" value="RT_LTR"/>
    <property type="match status" value="1"/>
</dbReference>
<accession>A0A9Q1G8E5</accession>
<keyword evidence="6" id="KW-1185">Reference proteome</keyword>
<dbReference type="PANTHER" id="PTHR33064:SF37">
    <property type="entry name" value="RIBONUCLEASE H"/>
    <property type="match status" value="1"/>
</dbReference>
<proteinExistence type="inferred from homology"/>
<dbReference type="GO" id="GO:0004523">
    <property type="term" value="F:RNA-DNA hybrid ribonuclease activity"/>
    <property type="evidence" value="ECO:0007669"/>
    <property type="project" value="UniProtKB-EC"/>
</dbReference>
<dbReference type="Pfam" id="PF00078">
    <property type="entry name" value="RVT_1"/>
    <property type="match status" value="1"/>
</dbReference>
<comment type="caution">
    <text evidence="5">The sequence shown here is derived from an EMBL/GenBank/DDBJ whole genome shotgun (WGS) entry which is preliminary data.</text>
</comment>
<evidence type="ECO:0000259" key="4">
    <source>
        <dbReference type="Pfam" id="PF00078"/>
    </source>
</evidence>
<dbReference type="EMBL" id="JAINUF010000001">
    <property type="protein sequence ID" value="KAJ8379426.1"/>
    <property type="molecule type" value="Genomic_DNA"/>
</dbReference>
<feature type="compositionally biased region" description="Pro residues" evidence="3">
    <location>
        <begin position="96"/>
        <end position="113"/>
    </location>
</feature>
<dbReference type="Gene3D" id="3.30.70.270">
    <property type="match status" value="2"/>
</dbReference>
<dbReference type="PANTHER" id="PTHR33064">
    <property type="entry name" value="POL PROTEIN"/>
    <property type="match status" value="1"/>
</dbReference>
<gene>
    <name evidence="5" type="ORF">SKAU_G00002040</name>
</gene>
<evidence type="ECO:0000256" key="1">
    <source>
        <dbReference type="ARBA" id="ARBA00010879"/>
    </source>
</evidence>
<dbReference type="InterPro" id="IPR043128">
    <property type="entry name" value="Rev_trsase/Diguanyl_cyclase"/>
</dbReference>
<organism evidence="5 6">
    <name type="scientific">Synaphobranchus kaupii</name>
    <name type="common">Kaup's arrowtooth eel</name>
    <dbReference type="NCBI Taxonomy" id="118154"/>
    <lineage>
        <taxon>Eukaryota</taxon>
        <taxon>Metazoa</taxon>
        <taxon>Chordata</taxon>
        <taxon>Craniata</taxon>
        <taxon>Vertebrata</taxon>
        <taxon>Euteleostomi</taxon>
        <taxon>Actinopterygii</taxon>
        <taxon>Neopterygii</taxon>
        <taxon>Teleostei</taxon>
        <taxon>Anguilliformes</taxon>
        <taxon>Synaphobranchidae</taxon>
        <taxon>Synaphobranchus</taxon>
    </lineage>
</organism>
<comment type="similarity">
    <text evidence="1">Belongs to the beta type-B retroviral polymerase family. HERV class-II K(HML-2) pol subfamily.</text>
</comment>
<dbReference type="OrthoDB" id="4369127at2759"/>
<dbReference type="Gene3D" id="3.10.10.10">
    <property type="entry name" value="HIV Type 1 Reverse Transcriptase, subunit A, domain 1"/>
    <property type="match status" value="1"/>
</dbReference>
<evidence type="ECO:0000256" key="3">
    <source>
        <dbReference type="SAM" id="MobiDB-lite"/>
    </source>
</evidence>
<dbReference type="InterPro" id="IPR043502">
    <property type="entry name" value="DNA/RNA_pol_sf"/>
</dbReference>
<feature type="region of interest" description="Disordered" evidence="3">
    <location>
        <begin position="89"/>
        <end position="113"/>
    </location>
</feature>